<dbReference type="EMBL" id="GDIQ01048262">
    <property type="protein sequence ID" value="JAN46475.1"/>
    <property type="molecule type" value="Transcribed_RNA"/>
</dbReference>
<dbReference type="Proteomes" id="UP001234178">
    <property type="component" value="Unassembled WGS sequence"/>
</dbReference>
<dbReference type="CDD" id="cd20913">
    <property type="entry name" value="DCAF15-CTD"/>
    <property type="match status" value="1"/>
</dbReference>
<dbReference type="AlphaFoldDB" id="A0A0P5JJ17"/>
<evidence type="ECO:0000259" key="2">
    <source>
        <dbReference type="Pfam" id="PF14939"/>
    </source>
</evidence>
<dbReference type="EMBL" id="GDIQ01048261">
    <property type="protein sequence ID" value="JAN46476.1"/>
    <property type="molecule type" value="Transcribed_RNA"/>
</dbReference>
<keyword evidence="5" id="KW-1185">Reference proteome</keyword>
<evidence type="ECO:0000313" key="4">
    <source>
        <dbReference type="EMBL" id="KAK4018776.1"/>
    </source>
</evidence>
<dbReference type="CDD" id="cd20917">
    <property type="entry name" value="DCAF15-NTD"/>
    <property type="match status" value="1"/>
</dbReference>
<reference evidence="3" key="1">
    <citation type="submission" date="2015-10" db="EMBL/GenBank/DDBJ databases">
        <title>EvidentialGene: Evidence-directed Construction of Complete mRNA Transcriptomes without Genomes.</title>
        <authorList>
            <person name="Gilbert D.G."/>
        </authorList>
    </citation>
    <scope>NUCLEOTIDE SEQUENCE</scope>
</reference>
<dbReference type="Pfam" id="PF14939">
    <property type="entry name" value="DCAF15_WD40"/>
    <property type="match status" value="1"/>
</dbReference>
<dbReference type="EMBL" id="JAOYFB010000036">
    <property type="protein sequence ID" value="KAK4018776.1"/>
    <property type="molecule type" value="Genomic_DNA"/>
</dbReference>
<dbReference type="GO" id="GO:0080008">
    <property type="term" value="C:Cul4-RING E3 ubiquitin ligase complex"/>
    <property type="evidence" value="ECO:0007669"/>
    <property type="project" value="TreeGrafter"/>
</dbReference>
<reference evidence="4 5" key="2">
    <citation type="journal article" date="2023" name="Nucleic Acids Res.">
        <title>The hologenome of Daphnia magna reveals possible DNA methylation and microbiome-mediated evolution of the host genome.</title>
        <authorList>
            <person name="Chaturvedi A."/>
            <person name="Li X."/>
            <person name="Dhandapani V."/>
            <person name="Marshall H."/>
            <person name="Kissane S."/>
            <person name="Cuenca-Cambronero M."/>
            <person name="Asole G."/>
            <person name="Calvet F."/>
            <person name="Ruiz-Romero M."/>
            <person name="Marangio P."/>
            <person name="Guigo R."/>
            <person name="Rago D."/>
            <person name="Mirbahai L."/>
            <person name="Eastwood N."/>
            <person name="Colbourne J.K."/>
            <person name="Zhou J."/>
            <person name="Mallon E."/>
            <person name="Orsini L."/>
        </authorList>
    </citation>
    <scope>NUCLEOTIDE SEQUENCE [LARGE SCALE GENOMIC DNA]</scope>
    <source>
        <strain evidence="4">LRV0_1</strain>
    </source>
</reference>
<dbReference type="EMBL" id="GDIQ01046760">
    <property type="protein sequence ID" value="JAN47977.1"/>
    <property type="molecule type" value="Transcribed_RNA"/>
</dbReference>
<dbReference type="OrthoDB" id="6354267at2759"/>
<organism evidence="3">
    <name type="scientific">Daphnia magna</name>
    <dbReference type="NCBI Taxonomy" id="35525"/>
    <lineage>
        <taxon>Eukaryota</taxon>
        <taxon>Metazoa</taxon>
        <taxon>Ecdysozoa</taxon>
        <taxon>Arthropoda</taxon>
        <taxon>Crustacea</taxon>
        <taxon>Branchiopoda</taxon>
        <taxon>Diplostraca</taxon>
        <taxon>Cladocera</taxon>
        <taxon>Anomopoda</taxon>
        <taxon>Daphniidae</taxon>
        <taxon>Daphnia</taxon>
    </lineage>
</organism>
<gene>
    <name evidence="4" type="ORF">OUZ56_000818</name>
</gene>
<dbReference type="InterPro" id="IPR047319">
    <property type="entry name" value="DCAF15_C"/>
</dbReference>
<dbReference type="InterPro" id="IPR032734">
    <property type="entry name" value="DCAF15_WD40"/>
</dbReference>
<feature type="region of interest" description="Disordered" evidence="1">
    <location>
        <begin position="293"/>
        <end position="332"/>
    </location>
</feature>
<feature type="compositionally biased region" description="Low complexity" evidence="1">
    <location>
        <begin position="293"/>
        <end position="322"/>
    </location>
</feature>
<accession>A0A0P5JJ17</accession>
<dbReference type="GO" id="GO:0016567">
    <property type="term" value="P:protein ubiquitination"/>
    <property type="evidence" value="ECO:0007669"/>
    <property type="project" value="InterPro"/>
</dbReference>
<dbReference type="PANTHER" id="PTHR28541">
    <property type="entry name" value="DDB1- AND CUL4-ASSOCIATED FACTOR 15"/>
    <property type="match status" value="1"/>
</dbReference>
<evidence type="ECO:0000313" key="3">
    <source>
        <dbReference type="EMBL" id="JAN46475.1"/>
    </source>
</evidence>
<sequence>MSNLPRRIASENLLSKLHQKQLTGKWENYSHRQGKAPLFGRLNERLIFQLDKVIPLSALESGHILLGFSKCAQFLLTYTHSVELEVNLLTMVHKYKLHWWSFVPYKQASKVAEVTLFSDQGVSLALQIVLCYWPGDSTHILVHGSSIQSEGESRECYLTVTSVPSVNCPDCHRIAQSFEDEDLAASWDSCVRFSCLRHGYTIHSNYSTVPPYPSFIASVSLRCDGTIVINTANFLHVLSFQVEFPPSGSNGDQDFLLSQPASLDDGHQQQLPAVQCEWEEDSERSYSFSNVRSTSSVTSNTPNMSPNFTSSSSQRKSIGSQIPHANSTTQESEYDFMEDTSELPRETISAFRKRRLADKKYEFTDENTENIPLKVMRKRRDLEHQIQQQLQQHQSFVVVSGSKDVNDDWEWNFSCTIGTNDVLRPFNSNIPTPIRSPDWDRLGELVEDIRPPIELQREPSKLAEPPTCVAQFQRRYFEVDDELVSVITDIEDDDLSSSTGYHNALPLEVHGAGYNQMAMVSNAKAFRLKLPHVCVKQMSIDTEQFCHEMAQRLCTQAQKKYWFCSDFNVEIIDLCLETNDVVAAAYMLVEADVPQTNQKMQRSLCQASVFFAWNTETGQHRIIDYDLPVEIATITTQNQAVSTSRSGWHPAKDIGRRLRKELMTPAKPVYTLTNIPELTGRSFNVIYDPSRTFAIVLYDKKY</sequence>
<evidence type="ECO:0000313" key="5">
    <source>
        <dbReference type="Proteomes" id="UP001234178"/>
    </source>
</evidence>
<feature type="domain" description="DDB1- and CUL4-associated factor 15 WD40 repeat-containing" evidence="2">
    <location>
        <begin position="35"/>
        <end position="242"/>
    </location>
</feature>
<dbReference type="PANTHER" id="PTHR28541:SF1">
    <property type="entry name" value="DDB1- AND CUL4-ASSOCIATED FACTOR 15"/>
    <property type="match status" value="1"/>
</dbReference>
<protein>
    <submittedName>
        <fullName evidence="3">DDB1-and CUL4-associated factor</fullName>
    </submittedName>
</protein>
<proteinExistence type="predicted"/>
<name>A0A0P5JJ17_9CRUS</name>
<dbReference type="InterPro" id="IPR038914">
    <property type="entry name" value="DCAF15"/>
</dbReference>
<evidence type="ECO:0000256" key="1">
    <source>
        <dbReference type="SAM" id="MobiDB-lite"/>
    </source>
</evidence>